<dbReference type="KEGG" id="halx:M0R89_00545"/>
<protein>
    <submittedName>
        <fullName evidence="3">Uncharacterized protein</fullName>
    </submittedName>
</protein>
<dbReference type="EMBL" id="CP096659">
    <property type="protein sequence ID" value="UPV74573.1"/>
    <property type="molecule type" value="Genomic_DNA"/>
</dbReference>
<feature type="region of interest" description="Disordered" evidence="1">
    <location>
        <begin position="134"/>
        <end position="166"/>
    </location>
</feature>
<reference evidence="3 4" key="1">
    <citation type="submission" date="2022-04" db="EMBL/GenBank/DDBJ databases">
        <title>Diverse halophilic archaea isolated from saline environments.</title>
        <authorList>
            <person name="Cui H.-L."/>
        </authorList>
    </citation>
    <scope>NUCLEOTIDE SEQUENCE [LARGE SCALE GENOMIC DNA]</scope>
    <source>
        <strain evidence="3 4">XZYJT49</strain>
    </source>
</reference>
<evidence type="ECO:0000256" key="2">
    <source>
        <dbReference type="SAM" id="Phobius"/>
    </source>
</evidence>
<sequence length="278" mass="28445">MSNNDTTKRFAALMAALAVVASVFAGPAIAGTVSGNEGVVFPDPADNSTDDRTGIAVGVDAMNATTNVTIDSVTLNGTTVSTDYVVEQGAVATISTFSGNNTDSMLYVDIADVPLSGSVDVAYTVNGTQYTDSISYDIDSDDDGVSDSQDEYPDNAPQTFTENASDNETVSSAYVEASNGTFDVTVTANGSVVGSMDNVQVNSSSELVEVSVDDGTYDTYTIEFEGNATVQSHGLIYEAYTGSGSSSGSSSGFGLSDAQLGGIVVFVAGLGIVLLSRD</sequence>
<evidence type="ECO:0000313" key="4">
    <source>
        <dbReference type="Proteomes" id="UP000830729"/>
    </source>
</evidence>
<dbReference type="Proteomes" id="UP000830729">
    <property type="component" value="Chromosome"/>
</dbReference>
<evidence type="ECO:0000256" key="1">
    <source>
        <dbReference type="SAM" id="MobiDB-lite"/>
    </source>
</evidence>
<dbReference type="GeneID" id="72183642"/>
<feature type="compositionally biased region" description="Acidic residues" evidence="1">
    <location>
        <begin position="138"/>
        <end position="153"/>
    </location>
</feature>
<keyword evidence="2" id="KW-1133">Transmembrane helix</keyword>
<keyword evidence="4" id="KW-1185">Reference proteome</keyword>
<organism evidence="3 4">
    <name type="scientific">Halorussus limi</name>
    <dbReference type="NCBI Taxonomy" id="2938695"/>
    <lineage>
        <taxon>Archaea</taxon>
        <taxon>Methanobacteriati</taxon>
        <taxon>Methanobacteriota</taxon>
        <taxon>Stenosarchaea group</taxon>
        <taxon>Halobacteria</taxon>
        <taxon>Halobacteriales</taxon>
        <taxon>Haladaptataceae</taxon>
        <taxon>Halorussus</taxon>
    </lineage>
</organism>
<evidence type="ECO:0000313" key="3">
    <source>
        <dbReference type="EMBL" id="UPV74573.1"/>
    </source>
</evidence>
<keyword evidence="2" id="KW-0472">Membrane</keyword>
<feature type="compositionally biased region" description="Polar residues" evidence="1">
    <location>
        <begin position="156"/>
        <end position="166"/>
    </location>
</feature>
<dbReference type="AlphaFoldDB" id="A0A8U0HV19"/>
<feature type="transmembrane region" description="Helical" evidence="2">
    <location>
        <begin position="258"/>
        <end position="276"/>
    </location>
</feature>
<accession>A0A8U0HV19</accession>
<proteinExistence type="predicted"/>
<keyword evidence="2" id="KW-0812">Transmembrane</keyword>
<name>A0A8U0HV19_9EURY</name>
<dbReference type="RefSeq" id="WP_248650618.1">
    <property type="nucleotide sequence ID" value="NZ_CP096659.1"/>
</dbReference>
<gene>
    <name evidence="3" type="ORF">M0R89_00545</name>
</gene>